<evidence type="ECO:0000313" key="4">
    <source>
        <dbReference type="Proteomes" id="UP000620075"/>
    </source>
</evidence>
<dbReference type="InterPro" id="IPR000639">
    <property type="entry name" value="Epox_hydrolase-like"/>
</dbReference>
<feature type="domain" description="AB hydrolase-1" evidence="2">
    <location>
        <begin position="39"/>
        <end position="281"/>
    </location>
</feature>
<evidence type="ECO:0000256" key="1">
    <source>
        <dbReference type="ARBA" id="ARBA00022801"/>
    </source>
</evidence>
<dbReference type="EMBL" id="JAEKNQ010000059">
    <property type="protein sequence ID" value="MBJ7604514.1"/>
    <property type="molecule type" value="Genomic_DNA"/>
</dbReference>
<dbReference type="RefSeq" id="WP_338182292.1">
    <property type="nucleotide sequence ID" value="NZ_JAEKNQ010000059.1"/>
</dbReference>
<evidence type="ECO:0000259" key="2">
    <source>
        <dbReference type="Pfam" id="PF00561"/>
    </source>
</evidence>
<dbReference type="PRINTS" id="PR00111">
    <property type="entry name" value="ABHYDROLASE"/>
</dbReference>
<sequence>MSGSGPELDTFGGTFPFAPHYVSVGGARLHHVEAGSGEPVVMVHGNPTWSYIYRNFIGPIAGAGYRAIAPDLIGFGRSDKPVSTYTYRGHIDSLTGHLLALDLREITLVVQDWGGPIGLGFAARHPDRVKRLVILNARPRPFEAATQLPPIFAWWREPITGEVLVQGLNAFVDGMIPNGIFKKERVTAQLMAAYRSPFPDFNSRAAILAFARGHPIGASHPEYKLESRTSNWVAKFRGPALLICPLRDHAYGARALGVWREMLPQATVHTIEDAGHYCQEDAHEWIVPWIIEFLLQHP</sequence>
<comment type="caution">
    <text evidence="3">The sequence shown here is derived from an EMBL/GenBank/DDBJ whole genome shotgun (WGS) entry which is preliminary data.</text>
</comment>
<reference evidence="3 4" key="1">
    <citation type="submission" date="2020-10" db="EMBL/GenBank/DDBJ databases">
        <title>Ca. Dormibacterota MAGs.</title>
        <authorList>
            <person name="Montgomery K."/>
        </authorList>
    </citation>
    <scope>NUCLEOTIDE SEQUENCE [LARGE SCALE GENOMIC DNA]</scope>
    <source>
        <strain evidence="3">SC8811_S16_3</strain>
    </source>
</reference>
<dbReference type="GO" id="GO:0016787">
    <property type="term" value="F:hydrolase activity"/>
    <property type="evidence" value="ECO:0007669"/>
    <property type="project" value="UniProtKB-KW"/>
</dbReference>
<organism evidence="3 4">
    <name type="scientific">Candidatus Dormiibacter inghamiae</name>
    <dbReference type="NCBI Taxonomy" id="3127013"/>
    <lineage>
        <taxon>Bacteria</taxon>
        <taxon>Bacillati</taxon>
        <taxon>Candidatus Dormiibacterota</taxon>
        <taxon>Candidatus Dormibacteria</taxon>
        <taxon>Candidatus Dormibacterales</taxon>
        <taxon>Candidatus Dormibacteraceae</taxon>
        <taxon>Candidatus Dormiibacter</taxon>
    </lineage>
</organism>
<dbReference type="PANTHER" id="PTHR43329">
    <property type="entry name" value="EPOXIDE HYDROLASE"/>
    <property type="match status" value="1"/>
</dbReference>
<proteinExistence type="predicted"/>
<dbReference type="SUPFAM" id="SSF53474">
    <property type="entry name" value="alpha/beta-Hydrolases"/>
    <property type="match status" value="1"/>
</dbReference>
<accession>A0A934KFB6</accession>
<dbReference type="PRINTS" id="PR00412">
    <property type="entry name" value="EPOXHYDRLASE"/>
</dbReference>
<dbReference type="InterPro" id="IPR029058">
    <property type="entry name" value="AB_hydrolase_fold"/>
</dbReference>
<gene>
    <name evidence="3" type="ORF">JF888_15270</name>
</gene>
<dbReference type="Gene3D" id="3.40.50.1820">
    <property type="entry name" value="alpha/beta hydrolase"/>
    <property type="match status" value="1"/>
</dbReference>
<dbReference type="AlphaFoldDB" id="A0A934KFB6"/>
<dbReference type="Proteomes" id="UP000620075">
    <property type="component" value="Unassembled WGS sequence"/>
</dbReference>
<keyword evidence="1 3" id="KW-0378">Hydrolase</keyword>
<dbReference type="Pfam" id="PF00561">
    <property type="entry name" value="Abhydrolase_1"/>
    <property type="match status" value="1"/>
</dbReference>
<dbReference type="InterPro" id="IPR000073">
    <property type="entry name" value="AB_hydrolase_1"/>
</dbReference>
<evidence type="ECO:0000313" key="3">
    <source>
        <dbReference type="EMBL" id="MBJ7604514.1"/>
    </source>
</evidence>
<name>A0A934KFB6_9BACT</name>
<protein>
    <submittedName>
        <fullName evidence="3">Alpha/beta fold hydrolase</fullName>
    </submittedName>
</protein>